<reference evidence="3" key="2">
    <citation type="submission" date="2015-01" db="EMBL/GenBank/DDBJ databases">
        <title>Evolutionary Origins and Diversification of the Mycorrhizal Mutualists.</title>
        <authorList>
            <consortium name="DOE Joint Genome Institute"/>
            <consortium name="Mycorrhizal Genomics Consortium"/>
            <person name="Kohler A."/>
            <person name="Kuo A."/>
            <person name="Nagy L.G."/>
            <person name="Floudas D."/>
            <person name="Copeland A."/>
            <person name="Barry K.W."/>
            <person name="Cichocki N."/>
            <person name="Veneault-Fourrey C."/>
            <person name="LaButti K."/>
            <person name="Lindquist E.A."/>
            <person name="Lipzen A."/>
            <person name="Lundell T."/>
            <person name="Morin E."/>
            <person name="Murat C."/>
            <person name="Riley R."/>
            <person name="Ohm R."/>
            <person name="Sun H."/>
            <person name="Tunlid A."/>
            <person name="Henrissat B."/>
            <person name="Grigoriev I.V."/>
            <person name="Hibbett D.S."/>
            <person name="Martin F."/>
        </authorList>
    </citation>
    <scope>NUCLEOTIDE SEQUENCE [LARGE SCALE GENOMIC DNA]</scope>
    <source>
        <strain evidence="3">LaAM-08-1</strain>
    </source>
</reference>
<protein>
    <submittedName>
        <fullName evidence="2">Uncharacterized protein</fullName>
    </submittedName>
</protein>
<evidence type="ECO:0000313" key="3">
    <source>
        <dbReference type="Proteomes" id="UP000054477"/>
    </source>
</evidence>
<evidence type="ECO:0000256" key="1">
    <source>
        <dbReference type="SAM" id="MobiDB-lite"/>
    </source>
</evidence>
<reference evidence="2 3" key="1">
    <citation type="submission" date="2014-04" db="EMBL/GenBank/DDBJ databases">
        <authorList>
            <consortium name="DOE Joint Genome Institute"/>
            <person name="Kuo A."/>
            <person name="Kohler A."/>
            <person name="Nagy L.G."/>
            <person name="Floudas D."/>
            <person name="Copeland A."/>
            <person name="Barry K.W."/>
            <person name="Cichocki N."/>
            <person name="Veneault-Fourrey C."/>
            <person name="LaButti K."/>
            <person name="Lindquist E.A."/>
            <person name="Lipzen A."/>
            <person name="Lundell T."/>
            <person name="Morin E."/>
            <person name="Murat C."/>
            <person name="Sun H."/>
            <person name="Tunlid A."/>
            <person name="Henrissat B."/>
            <person name="Grigoriev I.V."/>
            <person name="Hibbett D.S."/>
            <person name="Martin F."/>
            <person name="Nordberg H.P."/>
            <person name="Cantor M.N."/>
            <person name="Hua S.X."/>
        </authorList>
    </citation>
    <scope>NUCLEOTIDE SEQUENCE [LARGE SCALE GENOMIC DNA]</scope>
    <source>
        <strain evidence="2 3">LaAM-08-1</strain>
    </source>
</reference>
<name>A0A0C9WNL6_9AGAR</name>
<feature type="compositionally biased region" description="Basic and acidic residues" evidence="1">
    <location>
        <begin position="46"/>
        <end position="60"/>
    </location>
</feature>
<accession>A0A0C9WNL6</accession>
<evidence type="ECO:0000313" key="2">
    <source>
        <dbReference type="EMBL" id="KIJ92035.1"/>
    </source>
</evidence>
<proteinExistence type="predicted"/>
<gene>
    <name evidence="2" type="ORF">K443DRAFT_126057</name>
</gene>
<feature type="region of interest" description="Disordered" evidence="1">
    <location>
        <begin position="46"/>
        <end position="73"/>
    </location>
</feature>
<dbReference type="AlphaFoldDB" id="A0A0C9WNL6"/>
<dbReference type="Proteomes" id="UP000054477">
    <property type="component" value="Unassembled WGS sequence"/>
</dbReference>
<feature type="compositionally biased region" description="Low complexity" evidence="1">
    <location>
        <begin position="64"/>
        <end position="73"/>
    </location>
</feature>
<organism evidence="2 3">
    <name type="scientific">Laccaria amethystina LaAM-08-1</name>
    <dbReference type="NCBI Taxonomy" id="1095629"/>
    <lineage>
        <taxon>Eukaryota</taxon>
        <taxon>Fungi</taxon>
        <taxon>Dikarya</taxon>
        <taxon>Basidiomycota</taxon>
        <taxon>Agaricomycotina</taxon>
        <taxon>Agaricomycetes</taxon>
        <taxon>Agaricomycetidae</taxon>
        <taxon>Agaricales</taxon>
        <taxon>Agaricineae</taxon>
        <taxon>Hydnangiaceae</taxon>
        <taxon>Laccaria</taxon>
    </lineage>
</organism>
<keyword evidence="3" id="KW-1185">Reference proteome</keyword>
<dbReference type="HOGENOM" id="CLU_1525403_0_0_1"/>
<sequence>MSDLTGRHVSKVIDRRSARLEKVARNAESRPVNQIAPESYLGRALENVDKRACHGRKSPDPDSSDSPDSSSESSSTRWIALVLKNDLNESRASMMGRLMPAPITALLLKELTLYKEHSGVMDTTLKYLIGKMSETEQKLLKFPNLYQTSIGKEIILGLTIVNRIMEVLIVKRLQEM</sequence>
<dbReference type="EMBL" id="KN838945">
    <property type="protein sequence ID" value="KIJ92035.1"/>
    <property type="molecule type" value="Genomic_DNA"/>
</dbReference>